<organism evidence="2 3">
    <name type="scientific">Candidatus Nomurabacteria bacterium GW2011_GWA1_46_11</name>
    <dbReference type="NCBI Taxonomy" id="1618732"/>
    <lineage>
        <taxon>Bacteria</taxon>
        <taxon>Candidatus Nomuraibacteriota</taxon>
    </lineage>
</organism>
<dbReference type="Pfam" id="PF02272">
    <property type="entry name" value="DHHA1"/>
    <property type="match status" value="1"/>
</dbReference>
<sequence>MTNGTDKNIAVVYHADCRDGFSGAWVAWKKFGNQAEYIPLGHGDEPPRLSEREVYLIDILPEENELKNIIRLNKSVFAIDHHVSNKQLLSMVSRFKFQVDKSAAVLAWEHFFPNQKIPALLNYVQDMDLFEWDSRSSMDVFSYINFLDHDFNIWNQLADDLENPEIIVNITQKGALLNAYKEKKINEIIEKNARLVRFEGLEIFAANSSTLRSPLADRLIKRHPPIALIWVETKDKIQVSLRSNGTVDVSVLAKKFGGGGHPLAAGFRLPLGTPRPWRVVY</sequence>
<dbReference type="Proteomes" id="UP000034107">
    <property type="component" value="Unassembled WGS sequence"/>
</dbReference>
<dbReference type="InterPro" id="IPR038763">
    <property type="entry name" value="DHH_sf"/>
</dbReference>
<name>A0A0G1QXI6_9BACT</name>
<evidence type="ECO:0000313" key="3">
    <source>
        <dbReference type="Proteomes" id="UP000034107"/>
    </source>
</evidence>
<dbReference type="SUPFAM" id="SSF64182">
    <property type="entry name" value="DHH phosphoesterases"/>
    <property type="match status" value="1"/>
</dbReference>
<dbReference type="InterPro" id="IPR003156">
    <property type="entry name" value="DHHA1_dom"/>
</dbReference>
<protein>
    <submittedName>
        <fullName evidence="2">Phosphoesterase, dhha1</fullName>
    </submittedName>
</protein>
<gene>
    <name evidence="2" type="ORF">UX31_C0001G0061</name>
</gene>
<comment type="caution">
    <text evidence="2">The sequence shown here is derived from an EMBL/GenBank/DDBJ whole genome shotgun (WGS) entry which is preliminary data.</text>
</comment>
<accession>A0A0G1QXI6</accession>
<evidence type="ECO:0000313" key="2">
    <source>
        <dbReference type="EMBL" id="KKU22543.1"/>
    </source>
</evidence>
<dbReference type="EMBL" id="LCLS01000001">
    <property type="protein sequence ID" value="KKU22543.1"/>
    <property type="molecule type" value="Genomic_DNA"/>
</dbReference>
<dbReference type="PANTHER" id="PTHR42146:SF1">
    <property type="entry name" value="OLIGORIBONUCLEASE NRNB"/>
    <property type="match status" value="1"/>
</dbReference>
<dbReference type="Gene3D" id="3.10.310.30">
    <property type="match status" value="1"/>
</dbReference>
<dbReference type="GO" id="GO:0003676">
    <property type="term" value="F:nucleic acid binding"/>
    <property type="evidence" value="ECO:0007669"/>
    <property type="project" value="InterPro"/>
</dbReference>
<dbReference type="InterPro" id="IPR052968">
    <property type="entry name" value="Nucleotide_metab_enz"/>
</dbReference>
<reference evidence="2 3" key="1">
    <citation type="journal article" date="2015" name="Nature">
        <title>rRNA introns, odd ribosomes, and small enigmatic genomes across a large radiation of phyla.</title>
        <authorList>
            <person name="Brown C.T."/>
            <person name="Hug L.A."/>
            <person name="Thomas B.C."/>
            <person name="Sharon I."/>
            <person name="Castelle C.J."/>
            <person name="Singh A."/>
            <person name="Wilkins M.J."/>
            <person name="Williams K.H."/>
            <person name="Banfield J.F."/>
        </authorList>
    </citation>
    <scope>NUCLEOTIDE SEQUENCE [LARGE SCALE GENOMIC DNA]</scope>
</reference>
<dbReference type="AlphaFoldDB" id="A0A0G1QXI6"/>
<dbReference type="PANTHER" id="PTHR42146">
    <property type="entry name" value="3',5'-CYCLIC-NUCLEOTIDE PHOSPHODIESTERASE"/>
    <property type="match status" value="1"/>
</dbReference>
<evidence type="ECO:0000259" key="1">
    <source>
        <dbReference type="Pfam" id="PF02272"/>
    </source>
</evidence>
<feature type="domain" description="DHHA1" evidence="1">
    <location>
        <begin position="215"/>
        <end position="270"/>
    </location>
</feature>
<proteinExistence type="predicted"/>